<reference evidence="6" key="1">
    <citation type="submission" date="2018-02" db="EMBL/GenBank/DDBJ databases">
        <title>Genome sequence of Candidatus Liberibacter europaeus.</title>
        <authorList>
            <person name="Frampton R.A."/>
            <person name="Thompson S.M."/>
            <person name="David C."/>
            <person name="Addison S.M."/>
            <person name="Smith G.R."/>
        </authorList>
    </citation>
    <scope>NUCLEOTIDE SEQUENCE [LARGE SCALE GENOMIC DNA]</scope>
</reference>
<comment type="caution">
    <text evidence="5">The sequence shown here is derived from an EMBL/GenBank/DDBJ whole genome shotgun (WGS) entry which is preliminary data.</text>
</comment>
<dbReference type="Pfam" id="PF00166">
    <property type="entry name" value="Cpn10"/>
    <property type="match status" value="1"/>
</dbReference>
<dbReference type="InterPro" id="IPR020818">
    <property type="entry name" value="Chaperonin_GroES"/>
</dbReference>
<dbReference type="SMART" id="SM00883">
    <property type="entry name" value="Cpn10"/>
    <property type="match status" value="1"/>
</dbReference>
<protein>
    <recommendedName>
        <fullName evidence="3">Co-chaperonin GroES</fullName>
    </recommendedName>
    <alternativeName>
        <fullName evidence="3">10 kDa chaperonin</fullName>
    </alternativeName>
    <alternativeName>
        <fullName evidence="3">Chaperonin-10</fullName>
        <shortName evidence="3">Cpn10</shortName>
    </alternativeName>
</protein>
<comment type="subcellular location">
    <subcellularLocation>
        <location evidence="3">Cytoplasm</location>
    </subcellularLocation>
</comment>
<dbReference type="InterPro" id="IPR011032">
    <property type="entry name" value="GroES-like_sf"/>
</dbReference>
<dbReference type="PANTHER" id="PTHR10772">
    <property type="entry name" value="10 KDA HEAT SHOCK PROTEIN"/>
    <property type="match status" value="1"/>
</dbReference>
<dbReference type="AlphaFoldDB" id="A0A2T4VXB7"/>
<dbReference type="PRINTS" id="PR00297">
    <property type="entry name" value="CHAPERONIN10"/>
</dbReference>
<dbReference type="SUPFAM" id="SSF50129">
    <property type="entry name" value="GroES-like"/>
    <property type="match status" value="1"/>
</dbReference>
<dbReference type="CDD" id="cd00320">
    <property type="entry name" value="cpn10"/>
    <property type="match status" value="1"/>
</dbReference>
<dbReference type="InterPro" id="IPR037124">
    <property type="entry name" value="Chaperonin_GroES_sf"/>
</dbReference>
<dbReference type="HAMAP" id="MF_00580">
    <property type="entry name" value="CH10"/>
    <property type="match status" value="1"/>
</dbReference>
<dbReference type="FunFam" id="2.30.33.40:FF:000001">
    <property type="entry name" value="10 kDa chaperonin"/>
    <property type="match status" value="1"/>
</dbReference>
<evidence type="ECO:0000313" key="5">
    <source>
        <dbReference type="EMBL" id="PTL86422.1"/>
    </source>
</evidence>
<dbReference type="Proteomes" id="UP000240811">
    <property type="component" value="Unassembled WGS sequence"/>
</dbReference>
<dbReference type="GO" id="GO:0051082">
    <property type="term" value="F:unfolded protein binding"/>
    <property type="evidence" value="ECO:0007669"/>
    <property type="project" value="TreeGrafter"/>
</dbReference>
<organism evidence="5 6">
    <name type="scientific">Candidatus Liberibacter europaeus</name>
    <dbReference type="NCBI Taxonomy" id="744859"/>
    <lineage>
        <taxon>Bacteria</taxon>
        <taxon>Pseudomonadati</taxon>
        <taxon>Pseudomonadota</taxon>
        <taxon>Alphaproteobacteria</taxon>
        <taxon>Hyphomicrobiales</taxon>
        <taxon>Rhizobiaceae</taxon>
        <taxon>Liberibacter</taxon>
    </lineage>
</organism>
<evidence type="ECO:0000256" key="3">
    <source>
        <dbReference type="HAMAP-Rule" id="MF_00580"/>
    </source>
</evidence>
<evidence type="ECO:0000313" key="6">
    <source>
        <dbReference type="Proteomes" id="UP000240811"/>
    </source>
</evidence>
<dbReference type="EMBL" id="PSQJ01000004">
    <property type="protein sequence ID" value="PTL86422.1"/>
    <property type="molecule type" value="Genomic_DNA"/>
</dbReference>
<dbReference type="GO" id="GO:0005524">
    <property type="term" value="F:ATP binding"/>
    <property type="evidence" value="ECO:0007669"/>
    <property type="project" value="InterPro"/>
</dbReference>
<comment type="subunit">
    <text evidence="3">Heptamer of 7 subunits arranged in a ring. Interacts with the chaperonin GroEL.</text>
</comment>
<evidence type="ECO:0000256" key="2">
    <source>
        <dbReference type="ARBA" id="ARBA00023186"/>
    </source>
</evidence>
<evidence type="ECO:0000256" key="1">
    <source>
        <dbReference type="ARBA" id="ARBA00006975"/>
    </source>
</evidence>
<dbReference type="GO" id="GO:0044183">
    <property type="term" value="F:protein folding chaperone"/>
    <property type="evidence" value="ECO:0007669"/>
    <property type="project" value="InterPro"/>
</dbReference>
<sequence length="102" mass="11004">MVGKRFLHPTRGRVVVRRLPSETKTDSGILVPSNVAEKPCEGEVISVGAGALDQSGNVIKSEVKPGDIVLFGKWSGTEIKISNEDYLVMQETDIMGVFSDGK</sequence>
<keyword evidence="2 3" id="KW-0143">Chaperone</keyword>
<comment type="function">
    <text evidence="3 4">Together with the chaperonin GroEL, plays an essential role in assisting protein folding. The GroEL-GroES system forms a nano-cage that allows encapsulation of the non-native substrate proteins and provides a physical environment optimized to promote and accelerate protein folding. GroES binds to the apical surface of the GroEL ring, thereby capping the opening of the GroEL channel.</text>
</comment>
<dbReference type="GO" id="GO:0046872">
    <property type="term" value="F:metal ion binding"/>
    <property type="evidence" value="ECO:0007669"/>
    <property type="project" value="TreeGrafter"/>
</dbReference>
<keyword evidence="3" id="KW-0963">Cytoplasm</keyword>
<comment type="similarity">
    <text evidence="1 3 4">Belongs to the GroES chaperonin family.</text>
</comment>
<dbReference type="GO" id="GO:0051087">
    <property type="term" value="F:protein-folding chaperone binding"/>
    <property type="evidence" value="ECO:0007669"/>
    <property type="project" value="TreeGrafter"/>
</dbReference>
<dbReference type="Gene3D" id="2.30.33.40">
    <property type="entry name" value="GroES chaperonin"/>
    <property type="match status" value="1"/>
</dbReference>
<gene>
    <name evidence="3" type="primary">groES</name>
    <name evidence="3" type="synonym">groS</name>
    <name evidence="5" type="ORF">C4617_04285</name>
</gene>
<name>A0A2T4VXB7_9HYPH</name>
<evidence type="ECO:0000256" key="4">
    <source>
        <dbReference type="RuleBase" id="RU000535"/>
    </source>
</evidence>
<accession>A0A2T4VXB7</accession>
<dbReference type="GO" id="GO:0005737">
    <property type="term" value="C:cytoplasm"/>
    <property type="evidence" value="ECO:0007669"/>
    <property type="project" value="UniProtKB-SubCell"/>
</dbReference>
<proteinExistence type="inferred from homology"/>
<dbReference type="PANTHER" id="PTHR10772:SF58">
    <property type="entry name" value="CO-CHAPERONIN GROES"/>
    <property type="match status" value="1"/>
</dbReference>
<dbReference type="NCBIfam" id="NF001531">
    <property type="entry name" value="PRK00364.2-2"/>
    <property type="match status" value="1"/>
</dbReference>